<keyword evidence="9" id="KW-1185">Reference proteome</keyword>
<accession>A0A1W7D2I5</accession>
<dbReference type="PANTHER" id="PTHR47359">
    <property type="entry name" value="PEPTIDOGLYCAN DL-ENDOPEPTIDASE CWLO"/>
    <property type="match status" value="1"/>
</dbReference>
<proteinExistence type="inferred from homology"/>
<evidence type="ECO:0000313" key="8">
    <source>
        <dbReference type="EMBL" id="ARQ71215.1"/>
    </source>
</evidence>
<keyword evidence="4" id="KW-0788">Thiol protease</keyword>
<dbReference type="Pfam" id="PF00877">
    <property type="entry name" value="NLPC_P60"/>
    <property type="match status" value="1"/>
</dbReference>
<reference evidence="8 9" key="1">
    <citation type="submission" date="2017-05" db="EMBL/GenBank/DDBJ databases">
        <title>Complete genome sequence of Streptomyces sp. SCSIO 03032 revealed the diverse biosynthetic pathways for its bioactive secondary metabolites.</title>
        <authorList>
            <person name="Ma L."/>
            <person name="Zhu Y."/>
            <person name="Zhang W."/>
            <person name="Zhang G."/>
            <person name="Tian X."/>
            <person name="Zhang S."/>
            <person name="Zhang C."/>
        </authorList>
    </citation>
    <scope>NUCLEOTIDE SEQUENCE [LARGE SCALE GENOMIC DNA]</scope>
    <source>
        <strain evidence="8 9">SCSIO 03032</strain>
    </source>
</reference>
<protein>
    <recommendedName>
        <fullName evidence="7">NlpC/P60 domain-containing protein</fullName>
    </recommendedName>
</protein>
<dbReference type="PROSITE" id="PS51935">
    <property type="entry name" value="NLPC_P60"/>
    <property type="match status" value="1"/>
</dbReference>
<dbReference type="Proteomes" id="UP000194218">
    <property type="component" value="Chromosome"/>
</dbReference>
<evidence type="ECO:0000259" key="7">
    <source>
        <dbReference type="PROSITE" id="PS51935"/>
    </source>
</evidence>
<dbReference type="InterPro" id="IPR038765">
    <property type="entry name" value="Papain-like_cys_pep_sf"/>
</dbReference>
<comment type="similarity">
    <text evidence="1">Belongs to the peptidase C40 family.</text>
</comment>
<dbReference type="GO" id="GO:0006508">
    <property type="term" value="P:proteolysis"/>
    <property type="evidence" value="ECO:0007669"/>
    <property type="project" value="UniProtKB-KW"/>
</dbReference>
<sequence length="355" mass="37856">MVSQRRNVPACPRRVAKATVLSAAATAAAVMSAVPVLAEPGAPPADSAAAAREVDRLFAEVERAVDRYNGTAERVDALRDVLERRQGRVARSQEAVNAKRRALGSAAAAEYRVGGFEPTLTLMLSDSPETYLDRAAVFDRLGTRRAAELRDLLAAQRVLDQRREEAEEQLAELTEEQARLARDKRAVQTRLAAARRQYERLDAAERAARERADRAAERRSPGADAEPRAAAPAPAPASAVPSRAAAAVAAARGAVGLPYGWGQAGPDAFDCSGLIQWAWARAGVALPRTSQAQAGAGRRVTLSQARPGDIIVYRADASHVAMYVGGGQMVHAPYPGARVRYEAVDVMPVSSVVRP</sequence>
<dbReference type="SUPFAM" id="SSF54001">
    <property type="entry name" value="Cysteine proteinases"/>
    <property type="match status" value="1"/>
</dbReference>
<evidence type="ECO:0000256" key="2">
    <source>
        <dbReference type="ARBA" id="ARBA00022670"/>
    </source>
</evidence>
<dbReference type="KEGG" id="smao:CAG99_22445"/>
<evidence type="ECO:0000256" key="4">
    <source>
        <dbReference type="ARBA" id="ARBA00022807"/>
    </source>
</evidence>
<dbReference type="RefSeq" id="WP_255308286.1">
    <property type="nucleotide sequence ID" value="NZ_CP021121.1"/>
</dbReference>
<dbReference type="AlphaFoldDB" id="A0A1W7D2I5"/>
<dbReference type="InterPro" id="IPR051794">
    <property type="entry name" value="PG_Endopeptidase_C40"/>
</dbReference>
<evidence type="ECO:0000256" key="5">
    <source>
        <dbReference type="SAM" id="MobiDB-lite"/>
    </source>
</evidence>
<keyword evidence="2" id="KW-0645">Protease</keyword>
<feature type="domain" description="NlpC/P60" evidence="7">
    <location>
        <begin position="241"/>
        <end position="355"/>
    </location>
</feature>
<gene>
    <name evidence="8" type="ORF">CAG99_22445</name>
</gene>
<feature type="region of interest" description="Disordered" evidence="5">
    <location>
        <begin position="204"/>
        <end position="237"/>
    </location>
</feature>
<evidence type="ECO:0000256" key="6">
    <source>
        <dbReference type="SAM" id="SignalP"/>
    </source>
</evidence>
<evidence type="ECO:0000313" key="9">
    <source>
        <dbReference type="Proteomes" id="UP000194218"/>
    </source>
</evidence>
<organism evidence="8 9">
    <name type="scientific">Streptomyces marincola</name>
    <dbReference type="NCBI Taxonomy" id="2878388"/>
    <lineage>
        <taxon>Bacteria</taxon>
        <taxon>Bacillati</taxon>
        <taxon>Actinomycetota</taxon>
        <taxon>Actinomycetes</taxon>
        <taxon>Kitasatosporales</taxon>
        <taxon>Streptomycetaceae</taxon>
        <taxon>Streptomyces</taxon>
    </lineage>
</organism>
<dbReference type="PANTHER" id="PTHR47359:SF3">
    <property type="entry name" value="NLP_P60 DOMAIN-CONTAINING PROTEIN-RELATED"/>
    <property type="match status" value="1"/>
</dbReference>
<keyword evidence="3" id="KW-0378">Hydrolase</keyword>
<feature type="chain" id="PRO_5013184825" description="NlpC/P60 domain-containing protein" evidence="6">
    <location>
        <begin position="39"/>
        <end position="355"/>
    </location>
</feature>
<keyword evidence="6" id="KW-0732">Signal</keyword>
<feature type="compositionally biased region" description="Basic and acidic residues" evidence="5">
    <location>
        <begin position="204"/>
        <end position="227"/>
    </location>
</feature>
<dbReference type="EMBL" id="CP021121">
    <property type="protein sequence ID" value="ARQ71215.1"/>
    <property type="molecule type" value="Genomic_DNA"/>
</dbReference>
<evidence type="ECO:0000256" key="3">
    <source>
        <dbReference type="ARBA" id="ARBA00022801"/>
    </source>
</evidence>
<dbReference type="InterPro" id="IPR000064">
    <property type="entry name" value="NLP_P60_dom"/>
</dbReference>
<evidence type="ECO:0000256" key="1">
    <source>
        <dbReference type="ARBA" id="ARBA00007074"/>
    </source>
</evidence>
<name>A0A1W7D2I5_9ACTN</name>
<feature type="compositionally biased region" description="Low complexity" evidence="5">
    <location>
        <begin position="228"/>
        <end position="237"/>
    </location>
</feature>
<feature type="signal peptide" evidence="6">
    <location>
        <begin position="1"/>
        <end position="38"/>
    </location>
</feature>
<dbReference type="Gene3D" id="3.90.1720.10">
    <property type="entry name" value="endopeptidase domain like (from Nostoc punctiforme)"/>
    <property type="match status" value="1"/>
</dbReference>
<dbReference type="GO" id="GO:0008234">
    <property type="term" value="F:cysteine-type peptidase activity"/>
    <property type="evidence" value="ECO:0007669"/>
    <property type="project" value="UniProtKB-KW"/>
</dbReference>